<feature type="compositionally biased region" description="Polar residues" evidence="1">
    <location>
        <begin position="79"/>
        <end position="88"/>
    </location>
</feature>
<dbReference type="OrthoDB" id="10453862at2759"/>
<dbReference type="AlphaFoldDB" id="A0A9W8YV40"/>
<organism evidence="2 3">
    <name type="scientific">Gnomoniopsis smithogilvyi</name>
    <dbReference type="NCBI Taxonomy" id="1191159"/>
    <lineage>
        <taxon>Eukaryota</taxon>
        <taxon>Fungi</taxon>
        <taxon>Dikarya</taxon>
        <taxon>Ascomycota</taxon>
        <taxon>Pezizomycotina</taxon>
        <taxon>Sordariomycetes</taxon>
        <taxon>Sordariomycetidae</taxon>
        <taxon>Diaporthales</taxon>
        <taxon>Gnomoniaceae</taxon>
        <taxon>Gnomoniopsis</taxon>
    </lineage>
</organism>
<name>A0A9W8YV40_9PEZI</name>
<feature type="compositionally biased region" description="Basic residues" evidence="1">
    <location>
        <begin position="133"/>
        <end position="144"/>
    </location>
</feature>
<feature type="region of interest" description="Disordered" evidence="1">
    <location>
        <begin position="192"/>
        <end position="266"/>
    </location>
</feature>
<evidence type="ECO:0000256" key="1">
    <source>
        <dbReference type="SAM" id="MobiDB-lite"/>
    </source>
</evidence>
<accession>A0A9W8YV40</accession>
<dbReference type="EMBL" id="JAPEVB010000002">
    <property type="protein sequence ID" value="KAJ4393394.1"/>
    <property type="molecule type" value="Genomic_DNA"/>
</dbReference>
<dbReference type="Proteomes" id="UP001140453">
    <property type="component" value="Unassembled WGS sequence"/>
</dbReference>
<sequence>MSLPPVCSSEENPDERAGLFDLDNDDLIAEIIDGHSYLLDQQDDMEQMAPYNAAIPQSANRAPVIYSGPPAAKPVAHSPSAQHGQNADSPLPLTSIRQPESPHVKSSSDYHPSSGHHKRPRQDAPSGQDVQKTSRHQPRQRYQSHRTSDALYDPGLSHQGFREASHKHNDGLSQKLSDLSLYDCQQTVNESYRRHRSSFVENYQPSRHAEPSGDPSSRRRGLSQHADFTDVPSDSRNTHQPEVTTATDFDSYIDHSSSSEWEDEADEHEYEEVTVDRTKTTFNGNEAQISTNQDLKYTSLILAESSAKMMYLCGRKMYEVMWTSQTSQRLRRSAMHTTRCASGSAANSLGRLAMDTCKGSLGGVKHYVSRRWPVFKAVRRPPRDMVRLCMARALRMSRTKLAGRALPTLGLLNAEIESDIEDNYDFCDDVEGVQPSNASLSSPDNHGDEALGLAGFHEDDMDEDEL</sequence>
<feature type="region of interest" description="Disordered" evidence="1">
    <location>
        <begin position="434"/>
        <end position="466"/>
    </location>
</feature>
<feature type="compositionally biased region" description="Polar residues" evidence="1">
    <location>
        <begin position="232"/>
        <end position="248"/>
    </location>
</feature>
<reference evidence="2" key="1">
    <citation type="submission" date="2022-10" db="EMBL/GenBank/DDBJ databases">
        <title>Tapping the CABI collections for fungal endophytes: first genome assemblies for Collariella, Neodidymelliopsis, Ascochyta clinopodiicola, Didymella pomorum, Didymosphaeria variabile, Neocosmospora piperis and Neocucurbitaria cava.</title>
        <authorList>
            <person name="Hill R."/>
        </authorList>
    </citation>
    <scope>NUCLEOTIDE SEQUENCE</scope>
    <source>
        <strain evidence="2">IMI 355082</strain>
    </source>
</reference>
<feature type="region of interest" description="Disordered" evidence="1">
    <location>
        <begin position="1"/>
        <end position="21"/>
    </location>
</feature>
<comment type="caution">
    <text evidence="2">The sequence shown here is derived from an EMBL/GenBank/DDBJ whole genome shotgun (WGS) entry which is preliminary data.</text>
</comment>
<evidence type="ECO:0000313" key="2">
    <source>
        <dbReference type="EMBL" id="KAJ4393394.1"/>
    </source>
</evidence>
<feature type="region of interest" description="Disordered" evidence="1">
    <location>
        <begin position="62"/>
        <end position="169"/>
    </location>
</feature>
<feature type="compositionally biased region" description="Basic and acidic residues" evidence="1">
    <location>
        <begin position="160"/>
        <end position="169"/>
    </location>
</feature>
<evidence type="ECO:0000313" key="3">
    <source>
        <dbReference type="Proteomes" id="UP001140453"/>
    </source>
</evidence>
<feature type="compositionally biased region" description="Polar residues" evidence="1">
    <location>
        <begin position="434"/>
        <end position="444"/>
    </location>
</feature>
<keyword evidence="3" id="KW-1185">Reference proteome</keyword>
<proteinExistence type="predicted"/>
<gene>
    <name evidence="2" type="ORF">N0V93_002604</name>
</gene>
<protein>
    <submittedName>
        <fullName evidence="2">Uncharacterized protein</fullName>
    </submittedName>
</protein>